<name>A0ABR6SBD6_ANAVA</name>
<organism evidence="2 3">
    <name type="scientific">Trichormus variabilis N2B</name>
    <dbReference type="NCBI Taxonomy" id="2681315"/>
    <lineage>
        <taxon>Bacteria</taxon>
        <taxon>Bacillati</taxon>
        <taxon>Cyanobacteriota</taxon>
        <taxon>Cyanophyceae</taxon>
        <taxon>Nostocales</taxon>
        <taxon>Nostocaceae</taxon>
        <taxon>Trichormus</taxon>
    </lineage>
</organism>
<proteinExistence type="predicted"/>
<dbReference type="RefSeq" id="WP_011319834.1">
    <property type="nucleotide sequence ID" value="NZ_JACKZP010000073.1"/>
</dbReference>
<reference evidence="2 3" key="1">
    <citation type="submission" date="2019-11" db="EMBL/GenBank/DDBJ databases">
        <title>Comparison of genomes from free-living endosymbiotic cyanobacteria isolated from Azolla.</title>
        <authorList>
            <person name="Thiel T."/>
            <person name="Pratte B."/>
        </authorList>
    </citation>
    <scope>NUCLEOTIDE SEQUENCE [LARGE SCALE GENOMIC DNA]</scope>
    <source>
        <strain evidence="2 3">N2B</strain>
    </source>
</reference>
<dbReference type="Proteomes" id="UP000570851">
    <property type="component" value="Unassembled WGS sequence"/>
</dbReference>
<keyword evidence="1" id="KW-1133">Transmembrane helix</keyword>
<feature type="transmembrane region" description="Helical" evidence="1">
    <location>
        <begin position="114"/>
        <end position="141"/>
    </location>
</feature>
<gene>
    <name evidence="2" type="ORF">GNE12_17615</name>
</gene>
<keyword evidence="1" id="KW-0472">Membrane</keyword>
<protein>
    <submittedName>
        <fullName evidence="2">Uncharacterized protein</fullName>
    </submittedName>
</protein>
<evidence type="ECO:0000313" key="2">
    <source>
        <dbReference type="EMBL" id="MBC1303727.1"/>
    </source>
</evidence>
<keyword evidence="1" id="KW-0812">Transmembrane</keyword>
<dbReference type="EMBL" id="JACKZP010000073">
    <property type="protein sequence ID" value="MBC1303727.1"/>
    <property type="molecule type" value="Genomic_DNA"/>
</dbReference>
<accession>A0ABR6SBD6</accession>
<evidence type="ECO:0000256" key="1">
    <source>
        <dbReference type="SAM" id="Phobius"/>
    </source>
</evidence>
<comment type="caution">
    <text evidence="2">The sequence shown here is derived from an EMBL/GenBank/DDBJ whole genome shotgun (WGS) entry which is preliminary data.</text>
</comment>
<evidence type="ECO:0000313" key="3">
    <source>
        <dbReference type="Proteomes" id="UP000570851"/>
    </source>
</evidence>
<sequence>MTIKDLKQQASDLGLTSEYVKTFGKLSAKATWQSAIDAHLKATTTEPVIEPTPSVAIDDPWLSEPTTECPTVEPSNVVEYHSYQLCLPYAVEPDVVPIPTTTTTPTHSTHTPPFAVVLVVAIMVLLGQVIAIANPIVTYLYKQVRSAIARRRDEHRRRQQWYNELRQLMTT</sequence>
<keyword evidence="3" id="KW-1185">Reference proteome</keyword>
<dbReference type="GeneID" id="58725865"/>